<evidence type="ECO:0000313" key="1">
    <source>
        <dbReference type="EMBL" id="KAL2846880.1"/>
    </source>
</evidence>
<name>A0ABR4K3I9_9EURO</name>
<evidence type="ECO:0000313" key="2">
    <source>
        <dbReference type="Proteomes" id="UP001610446"/>
    </source>
</evidence>
<gene>
    <name evidence="1" type="ORF">BJY01DRAFT_172509</name>
</gene>
<keyword evidence="2" id="KW-1185">Reference proteome</keyword>
<protein>
    <submittedName>
        <fullName evidence="1">Uncharacterized protein</fullName>
    </submittedName>
</protein>
<dbReference type="EMBL" id="JBFXLU010000060">
    <property type="protein sequence ID" value="KAL2846880.1"/>
    <property type="molecule type" value="Genomic_DNA"/>
</dbReference>
<accession>A0ABR4K3I9</accession>
<comment type="caution">
    <text evidence="1">The sequence shown here is derived from an EMBL/GenBank/DDBJ whole genome shotgun (WGS) entry which is preliminary data.</text>
</comment>
<organism evidence="1 2">
    <name type="scientific">Aspergillus pseudoustus</name>
    <dbReference type="NCBI Taxonomy" id="1810923"/>
    <lineage>
        <taxon>Eukaryota</taxon>
        <taxon>Fungi</taxon>
        <taxon>Dikarya</taxon>
        <taxon>Ascomycota</taxon>
        <taxon>Pezizomycotina</taxon>
        <taxon>Eurotiomycetes</taxon>
        <taxon>Eurotiomycetidae</taxon>
        <taxon>Eurotiales</taxon>
        <taxon>Aspergillaceae</taxon>
        <taxon>Aspergillus</taxon>
        <taxon>Aspergillus subgen. Nidulantes</taxon>
    </lineage>
</organism>
<sequence>MTMSAFRVPVVRHPWLFYELKHRLTATRKASLKCLARILWPRLRSRQEERMVETIRKTKAFGIWLLMISAILTDARSPNMRLIFSAQTRAFSMTCAGRYRRKRRLMRTVNCGSNSKGTS</sequence>
<proteinExistence type="predicted"/>
<dbReference type="Proteomes" id="UP001610446">
    <property type="component" value="Unassembled WGS sequence"/>
</dbReference>
<reference evidence="1 2" key="1">
    <citation type="submission" date="2024-07" db="EMBL/GenBank/DDBJ databases">
        <title>Section-level genome sequencing and comparative genomics of Aspergillus sections Usti and Cavernicolus.</title>
        <authorList>
            <consortium name="Lawrence Berkeley National Laboratory"/>
            <person name="Nybo J.L."/>
            <person name="Vesth T.C."/>
            <person name="Theobald S."/>
            <person name="Frisvad J.C."/>
            <person name="Larsen T.O."/>
            <person name="Kjaerboelling I."/>
            <person name="Rothschild-Mancinelli K."/>
            <person name="Lyhne E.K."/>
            <person name="Kogle M.E."/>
            <person name="Barry K."/>
            <person name="Clum A."/>
            <person name="Na H."/>
            <person name="Ledsgaard L."/>
            <person name="Lin J."/>
            <person name="Lipzen A."/>
            <person name="Kuo A."/>
            <person name="Riley R."/>
            <person name="Mondo S."/>
            <person name="Labutti K."/>
            <person name="Haridas S."/>
            <person name="Pangalinan J."/>
            <person name="Salamov A.A."/>
            <person name="Simmons B.A."/>
            <person name="Magnuson J.K."/>
            <person name="Chen J."/>
            <person name="Drula E."/>
            <person name="Henrissat B."/>
            <person name="Wiebenga A."/>
            <person name="Lubbers R.J."/>
            <person name="Gomes A.C."/>
            <person name="Makela M.R."/>
            <person name="Stajich J."/>
            <person name="Grigoriev I.V."/>
            <person name="Mortensen U.H."/>
            <person name="De Vries R.P."/>
            <person name="Baker S.E."/>
            <person name="Andersen M.R."/>
        </authorList>
    </citation>
    <scope>NUCLEOTIDE SEQUENCE [LARGE SCALE GENOMIC DNA]</scope>
    <source>
        <strain evidence="1 2">CBS 123904</strain>
    </source>
</reference>